<dbReference type="GeneID" id="54579363"/>
<dbReference type="EMBL" id="ML987200">
    <property type="protein sequence ID" value="KAF2245592.1"/>
    <property type="molecule type" value="Genomic_DNA"/>
</dbReference>
<protein>
    <recommendedName>
        <fullName evidence="2">NAD(P)-binding domain-containing protein</fullName>
    </recommendedName>
</protein>
<evidence type="ECO:0000259" key="2">
    <source>
        <dbReference type="Pfam" id="PF13460"/>
    </source>
</evidence>
<name>A0A6A6I6L9_9PLEO</name>
<proteinExistence type="predicted"/>
<sequence length="680" mass="76144">MDSTYAVLGATGNCGKALIQILLQDPKNEIRAYCRNKAKLMRTLPEETQSKRVKIFEGAITDVDLMVDCIRDCRSVFFVASMNDNMPGCRVGQDSAISVISALKKIKAEAKTPPPPMPKLVVLSSATIDPYLSRTMPWWFHPIMIRAGSFVYDDLRLMEVFLRDQQDWISTIFIKPGGLAVDKQRGYRLSLDDHESFIAYPDLAAAMKEAADDPTGRYDMKNQVFIKMSTTATTTITAASQVRLSKGSVGIVHGDKIPEESLEAATRLLQHNHDKNHIFWRDVNGHNHMAHDYLTILALGASPAELQQAYDDNQPIQRPPPAVDEDVIAAMADDSKFLEYLNKGDQYTNFLVFFERQIEQKGWKEVIQQYVFSRTPVAEAVLSELYEGAYHPVIHFGLGVEFEQPSIIAEGLAQAAAHSNVGIDKFLFDSEKEALNSSIDASSKTLVELLKEAGANETIHYAARWTDMANKINHGVFGRASPEVTALASQFRVTPENLERRCAEVLNCAAYMAGCAQRKGKGRKIDFFYMHNVTSSIFFTVFMKQPWIKVEDKVRLVEWKGRLDIVWYAASGCPELNVDDVAGYEATHAKDMGWKELYRAITAMHDDGHVAKFVRALKNGEEVSKPFEHGEHGDAFPLKGDMWLKLARMAYDTTLGLSPEGKWIWGAGFDQPWGGIPNVQ</sequence>
<dbReference type="RefSeq" id="XP_033680596.1">
    <property type="nucleotide sequence ID" value="XM_033826033.1"/>
</dbReference>
<dbReference type="Proteomes" id="UP000800094">
    <property type="component" value="Unassembled WGS sequence"/>
</dbReference>
<evidence type="ECO:0000256" key="1">
    <source>
        <dbReference type="ARBA" id="ARBA00023002"/>
    </source>
</evidence>
<dbReference type="Gene3D" id="3.40.50.720">
    <property type="entry name" value="NAD(P)-binding Rossmann-like Domain"/>
    <property type="match status" value="1"/>
</dbReference>
<dbReference type="InterPro" id="IPR036291">
    <property type="entry name" value="NAD(P)-bd_dom_sf"/>
</dbReference>
<accession>A0A6A6I6L9</accession>
<reference evidence="3" key="1">
    <citation type="journal article" date="2020" name="Stud. Mycol.">
        <title>101 Dothideomycetes genomes: a test case for predicting lifestyles and emergence of pathogens.</title>
        <authorList>
            <person name="Haridas S."/>
            <person name="Albert R."/>
            <person name="Binder M."/>
            <person name="Bloem J."/>
            <person name="Labutti K."/>
            <person name="Salamov A."/>
            <person name="Andreopoulos B."/>
            <person name="Baker S."/>
            <person name="Barry K."/>
            <person name="Bills G."/>
            <person name="Bluhm B."/>
            <person name="Cannon C."/>
            <person name="Castanera R."/>
            <person name="Culley D."/>
            <person name="Daum C."/>
            <person name="Ezra D."/>
            <person name="Gonzalez J."/>
            <person name="Henrissat B."/>
            <person name="Kuo A."/>
            <person name="Liang C."/>
            <person name="Lipzen A."/>
            <person name="Lutzoni F."/>
            <person name="Magnuson J."/>
            <person name="Mondo S."/>
            <person name="Nolan M."/>
            <person name="Ohm R."/>
            <person name="Pangilinan J."/>
            <person name="Park H.-J."/>
            <person name="Ramirez L."/>
            <person name="Alfaro M."/>
            <person name="Sun H."/>
            <person name="Tritt A."/>
            <person name="Yoshinaga Y."/>
            <person name="Zwiers L.-H."/>
            <person name="Turgeon B."/>
            <person name="Goodwin S."/>
            <person name="Spatafora J."/>
            <person name="Crous P."/>
            <person name="Grigoriev I."/>
        </authorList>
    </citation>
    <scope>NUCLEOTIDE SEQUENCE</scope>
    <source>
        <strain evidence="3">CBS 122368</strain>
    </source>
</reference>
<dbReference type="Pfam" id="PF14027">
    <property type="entry name" value="Questin_oxidase"/>
    <property type="match status" value="1"/>
</dbReference>
<gene>
    <name evidence="3" type="ORF">BU26DRAFT_489813</name>
</gene>
<evidence type="ECO:0000313" key="3">
    <source>
        <dbReference type="EMBL" id="KAF2245592.1"/>
    </source>
</evidence>
<evidence type="ECO:0000313" key="4">
    <source>
        <dbReference type="Proteomes" id="UP000800094"/>
    </source>
</evidence>
<dbReference type="SUPFAM" id="SSF51735">
    <property type="entry name" value="NAD(P)-binding Rossmann-fold domains"/>
    <property type="match status" value="1"/>
</dbReference>
<keyword evidence="1" id="KW-0560">Oxidoreductase</keyword>
<dbReference type="AlphaFoldDB" id="A0A6A6I6L9"/>
<dbReference type="Pfam" id="PF13460">
    <property type="entry name" value="NAD_binding_10"/>
    <property type="match status" value="1"/>
</dbReference>
<dbReference type="PANTHER" id="PTHR35870">
    <property type="entry name" value="PROTEIN, PUTATIVE (AFU_ORTHOLOGUE AFUA_5G03330)-RELATED"/>
    <property type="match status" value="1"/>
</dbReference>
<keyword evidence="4" id="KW-1185">Reference proteome</keyword>
<dbReference type="InterPro" id="IPR025337">
    <property type="entry name" value="Questin_oxidase-like"/>
</dbReference>
<dbReference type="PANTHER" id="PTHR35870:SF7">
    <property type="entry name" value="BAEYER-VILLIGER OXIDASE MDPL"/>
    <property type="match status" value="1"/>
</dbReference>
<dbReference type="InterPro" id="IPR016040">
    <property type="entry name" value="NAD(P)-bd_dom"/>
</dbReference>
<feature type="domain" description="NAD(P)-binding" evidence="2">
    <location>
        <begin position="9"/>
        <end position="214"/>
    </location>
</feature>
<organism evidence="3 4">
    <name type="scientific">Trematosphaeria pertusa</name>
    <dbReference type="NCBI Taxonomy" id="390896"/>
    <lineage>
        <taxon>Eukaryota</taxon>
        <taxon>Fungi</taxon>
        <taxon>Dikarya</taxon>
        <taxon>Ascomycota</taxon>
        <taxon>Pezizomycotina</taxon>
        <taxon>Dothideomycetes</taxon>
        <taxon>Pleosporomycetidae</taxon>
        <taxon>Pleosporales</taxon>
        <taxon>Massarineae</taxon>
        <taxon>Trematosphaeriaceae</taxon>
        <taxon>Trematosphaeria</taxon>
    </lineage>
</organism>
<dbReference type="GO" id="GO:0016491">
    <property type="term" value="F:oxidoreductase activity"/>
    <property type="evidence" value="ECO:0007669"/>
    <property type="project" value="UniProtKB-KW"/>
</dbReference>
<dbReference type="OrthoDB" id="10004862at2759"/>